<keyword evidence="4" id="KW-1185">Reference proteome</keyword>
<sequence length="577" mass="61171">MLMFSSWSRHRSVVRLAAAGLLVTLLGSTGVLAAGDGAAAVGSSEQRSTDVVDVTADPARVGPGAVSDWIRLVPSSLVLGELRVTAPPGTTIVWADADVRPLEGSIASDGSSATWVGRNSWSEGWRVPKVRLRVSPETPPGRTSGSVRVVDPEGGAVVATGTLPVDVTAPDVAIPVERTPLGVGTESGWIAVVPERTVAGVLTVTAPPGTSITAADADVRPLAGRIAEDDSFATVAGRLADRDLRPFFEQWGIPIGEQAAADLAQRPALQRAIWENVDTSTDRPEHVLPEVGTPVGAIVGAPEVVVGQRHFPDVPVEGIGSSDGAPVSVGATTVSAVDQGYGSITVELVDPRGPREVIDGTIRARAGNLVDLLGQKDRPVARLAILPEDHELRLVPRTTYQAHSSWAGREYIGIELRSADGERSLGDWSIKGDETAYPLADRFDAHWQEGQILVIRHQQHDGVFPWRDSERMPASTDLVQRFRIVDGGLVRDDGVFTAVSIASPEDGADTDLRPVLTGHGEPGSAVVVRRKDTDDVLGEGHVDHRGEWTIELDSDLEERRQTLVVTQYGPGDDPGTV</sequence>
<feature type="chain" id="PRO_5047413442" evidence="1">
    <location>
        <begin position="34"/>
        <end position="577"/>
    </location>
</feature>
<name>A0ABT7T579_9MICO</name>
<dbReference type="RefSeq" id="WP_289457640.1">
    <property type="nucleotide sequence ID" value="NZ_JAUCML010000002.1"/>
</dbReference>
<feature type="domain" description="Bacterial Ig" evidence="2">
    <location>
        <begin position="515"/>
        <end position="567"/>
    </location>
</feature>
<evidence type="ECO:0000259" key="2">
    <source>
        <dbReference type="Pfam" id="PF17936"/>
    </source>
</evidence>
<dbReference type="InterPro" id="IPR042279">
    <property type="entry name" value="Pep_M60_3"/>
</dbReference>
<dbReference type="Gene3D" id="1.10.390.30">
    <property type="entry name" value="Peptidase M60, enhancin-like domain 3"/>
    <property type="match status" value="1"/>
</dbReference>
<proteinExistence type="predicted"/>
<organism evidence="3 4">
    <name type="scientific">Curtobacterium citri</name>
    <dbReference type="NCBI Taxonomy" id="3055139"/>
    <lineage>
        <taxon>Bacteria</taxon>
        <taxon>Bacillati</taxon>
        <taxon>Actinomycetota</taxon>
        <taxon>Actinomycetes</taxon>
        <taxon>Micrococcales</taxon>
        <taxon>Microbacteriaceae</taxon>
        <taxon>Curtobacterium</taxon>
    </lineage>
</organism>
<evidence type="ECO:0000313" key="3">
    <source>
        <dbReference type="EMBL" id="MDM7884099.1"/>
    </source>
</evidence>
<reference evidence="3 4" key="1">
    <citation type="submission" date="2023-06" db="EMBL/GenBank/DDBJ databases">
        <authorList>
            <person name="Feng G."/>
            <person name="Li J."/>
            <person name="Zhu H."/>
        </authorList>
    </citation>
    <scope>NUCLEOTIDE SEQUENCE [LARGE SCALE GENOMIC DNA]</scope>
    <source>
        <strain evidence="3 4">RHCKG23</strain>
    </source>
</reference>
<evidence type="ECO:0000313" key="4">
    <source>
        <dbReference type="Proteomes" id="UP001237823"/>
    </source>
</evidence>
<dbReference type="InterPro" id="IPR041498">
    <property type="entry name" value="Big_6"/>
</dbReference>
<feature type="signal peptide" evidence="1">
    <location>
        <begin position="1"/>
        <end position="33"/>
    </location>
</feature>
<evidence type="ECO:0000256" key="1">
    <source>
        <dbReference type="SAM" id="SignalP"/>
    </source>
</evidence>
<dbReference type="InterPro" id="IPR013783">
    <property type="entry name" value="Ig-like_fold"/>
</dbReference>
<dbReference type="Proteomes" id="UP001237823">
    <property type="component" value="Unassembled WGS sequence"/>
</dbReference>
<comment type="caution">
    <text evidence="3">The sequence shown here is derived from an EMBL/GenBank/DDBJ whole genome shotgun (WGS) entry which is preliminary data.</text>
</comment>
<dbReference type="Gene3D" id="2.60.40.10">
    <property type="entry name" value="Immunoglobulins"/>
    <property type="match status" value="1"/>
</dbReference>
<gene>
    <name evidence="3" type="ORF">QUG92_03185</name>
</gene>
<dbReference type="Pfam" id="PF17936">
    <property type="entry name" value="Big_6"/>
    <property type="match status" value="1"/>
</dbReference>
<dbReference type="EMBL" id="JAUCML010000002">
    <property type="protein sequence ID" value="MDM7884099.1"/>
    <property type="molecule type" value="Genomic_DNA"/>
</dbReference>
<accession>A0ABT7T579</accession>
<protein>
    <submittedName>
        <fullName evidence="3">Ig-like domain-containing protein</fullName>
    </submittedName>
</protein>
<keyword evidence="1" id="KW-0732">Signal</keyword>